<dbReference type="PANTHER" id="PTHR11014">
    <property type="entry name" value="PEPTIDASE M20 FAMILY MEMBER"/>
    <property type="match status" value="1"/>
</dbReference>
<dbReference type="InterPro" id="IPR011650">
    <property type="entry name" value="Peptidase_M20_dimer"/>
</dbReference>
<dbReference type="InterPro" id="IPR017439">
    <property type="entry name" value="Amidohydrolase"/>
</dbReference>
<evidence type="ECO:0000313" key="3">
    <source>
        <dbReference type="EMBL" id="MDO9711215.1"/>
    </source>
</evidence>
<dbReference type="SUPFAM" id="SSF55031">
    <property type="entry name" value="Bacterial exopeptidase dimerisation domain"/>
    <property type="match status" value="1"/>
</dbReference>
<dbReference type="InterPro" id="IPR002933">
    <property type="entry name" value="Peptidase_M20"/>
</dbReference>
<dbReference type="Proteomes" id="UP001243009">
    <property type="component" value="Unassembled WGS sequence"/>
</dbReference>
<dbReference type="Pfam" id="PF01546">
    <property type="entry name" value="Peptidase_M20"/>
    <property type="match status" value="1"/>
</dbReference>
<dbReference type="Gene3D" id="3.30.70.360">
    <property type="match status" value="1"/>
</dbReference>
<sequence length="391" mass="41481">MSPLDAIRRHHAELTAIRHDLHAHPELGMAEHRTAEVVARTLESWGIEVHRGVGGTGVVGVLRSGRGNRAIGLRADMDALPMEELTDLPFRSTQKGVMHACGHDGHTTMLLGAAKYLAETRQFDGIVHLIFQPGEEGCGGALAMLQDGLFERFPCDAVFGMHNRPGMAVGEFAIRPGPTAAGGAFFDIRVTGKGSHGARPEASIDPVLTACHIATALQSIVSRNLSPRDPAVVSITKVQGGEAYNVIPETATISGTARFFSREVALQIEQGLARMAQGVAAGFGATAALDWRLIFAPTVNDAEQTEAYVAAAAELVGETRVARDKPPGMGSEDFSFMMEKVPGAYIQLGNGEGASLHNPRYQFNDAAIPYGAALYARVVERGLPRGGETAA</sequence>
<keyword evidence="1" id="KW-0378">Hydrolase</keyword>
<dbReference type="Gene3D" id="3.40.630.10">
    <property type="entry name" value="Zn peptidases"/>
    <property type="match status" value="1"/>
</dbReference>
<evidence type="ECO:0000256" key="1">
    <source>
        <dbReference type="ARBA" id="ARBA00022801"/>
    </source>
</evidence>
<accession>A0ABT9E566</accession>
<evidence type="ECO:0000259" key="2">
    <source>
        <dbReference type="Pfam" id="PF07687"/>
    </source>
</evidence>
<dbReference type="EMBL" id="JAUTWS010000025">
    <property type="protein sequence ID" value="MDO9711215.1"/>
    <property type="molecule type" value="Genomic_DNA"/>
</dbReference>
<name>A0ABT9E566_9PROT</name>
<dbReference type="SUPFAM" id="SSF53187">
    <property type="entry name" value="Zn-dependent exopeptidases"/>
    <property type="match status" value="1"/>
</dbReference>
<dbReference type="Pfam" id="PF07687">
    <property type="entry name" value="M20_dimer"/>
    <property type="match status" value="1"/>
</dbReference>
<dbReference type="PANTHER" id="PTHR11014:SF63">
    <property type="entry name" value="METALLOPEPTIDASE, PUTATIVE (AFU_ORTHOLOGUE AFUA_6G09600)-RELATED"/>
    <property type="match status" value="1"/>
</dbReference>
<proteinExistence type="predicted"/>
<evidence type="ECO:0000313" key="4">
    <source>
        <dbReference type="Proteomes" id="UP001243009"/>
    </source>
</evidence>
<comment type="caution">
    <text evidence="3">The sequence shown here is derived from an EMBL/GenBank/DDBJ whole genome shotgun (WGS) entry which is preliminary data.</text>
</comment>
<feature type="domain" description="Peptidase M20 dimerisation" evidence="2">
    <location>
        <begin position="182"/>
        <end position="271"/>
    </location>
</feature>
<gene>
    <name evidence="3" type="ORF">Q7A36_22880</name>
</gene>
<dbReference type="NCBIfam" id="TIGR01891">
    <property type="entry name" value="amidohydrolases"/>
    <property type="match status" value="1"/>
</dbReference>
<dbReference type="RefSeq" id="WP_305106072.1">
    <property type="nucleotide sequence ID" value="NZ_JAUTWS010000025.1"/>
</dbReference>
<dbReference type="InterPro" id="IPR036264">
    <property type="entry name" value="Bact_exopeptidase_dim_dom"/>
</dbReference>
<organism evidence="3 4">
    <name type="scientific">Paracraurococcus lichenis</name>
    <dbReference type="NCBI Taxonomy" id="3064888"/>
    <lineage>
        <taxon>Bacteria</taxon>
        <taxon>Pseudomonadati</taxon>
        <taxon>Pseudomonadota</taxon>
        <taxon>Alphaproteobacteria</taxon>
        <taxon>Acetobacterales</taxon>
        <taxon>Roseomonadaceae</taxon>
        <taxon>Paracraurococcus</taxon>
    </lineage>
</organism>
<keyword evidence="4" id="KW-1185">Reference proteome</keyword>
<reference evidence="3 4" key="1">
    <citation type="submission" date="2023-08" db="EMBL/GenBank/DDBJ databases">
        <title>The draft genome sequence of Paracraurococcus sp. LOR1-02.</title>
        <authorList>
            <person name="Kingkaew E."/>
            <person name="Tanasupawat S."/>
        </authorList>
    </citation>
    <scope>NUCLEOTIDE SEQUENCE [LARGE SCALE GENOMIC DNA]</scope>
    <source>
        <strain evidence="3 4">LOR1-02</strain>
    </source>
</reference>
<dbReference type="PIRSF" id="PIRSF005962">
    <property type="entry name" value="Pept_M20D_amidohydro"/>
    <property type="match status" value="1"/>
</dbReference>
<protein>
    <submittedName>
        <fullName evidence="3">M20 aminoacylase family protein</fullName>
    </submittedName>
</protein>
<dbReference type="CDD" id="cd05666">
    <property type="entry name" value="M20_Acy1-like"/>
    <property type="match status" value="1"/>
</dbReference>